<feature type="region of interest" description="Disordered" evidence="1">
    <location>
        <begin position="1"/>
        <end position="50"/>
    </location>
</feature>
<feature type="compositionally biased region" description="Polar residues" evidence="1">
    <location>
        <begin position="1"/>
        <end position="10"/>
    </location>
</feature>
<feature type="compositionally biased region" description="Polar residues" evidence="1">
    <location>
        <begin position="32"/>
        <end position="44"/>
    </location>
</feature>
<dbReference type="EMBL" id="JAAAUY010003094">
    <property type="protein sequence ID" value="KAF9308279.1"/>
    <property type="molecule type" value="Genomic_DNA"/>
</dbReference>
<evidence type="ECO:0000313" key="3">
    <source>
        <dbReference type="Proteomes" id="UP000696485"/>
    </source>
</evidence>
<gene>
    <name evidence="2" type="ORF">BG006_005491</name>
</gene>
<name>A0A9P5VFQ5_9FUNG</name>
<proteinExistence type="predicted"/>
<evidence type="ECO:0000313" key="2">
    <source>
        <dbReference type="EMBL" id="KAF9308279.1"/>
    </source>
</evidence>
<sequence>MSLTVPSSTPGTGGLLNHSAGSRSEAPMITIGSPQLSPRNSASDSKGLPILGDPVELSTLAPVAPVKPPGAKKGRGILKPRIITSSPPMADSGPQTGLSTGGTQPKGHFCDSDTSLRKMDSHNTDGSSIRSGGFSLGRRP</sequence>
<organism evidence="2 3">
    <name type="scientific">Podila minutissima</name>
    <dbReference type="NCBI Taxonomy" id="64525"/>
    <lineage>
        <taxon>Eukaryota</taxon>
        <taxon>Fungi</taxon>
        <taxon>Fungi incertae sedis</taxon>
        <taxon>Mucoromycota</taxon>
        <taxon>Mortierellomycotina</taxon>
        <taxon>Mortierellomycetes</taxon>
        <taxon>Mortierellales</taxon>
        <taxon>Mortierellaceae</taxon>
        <taxon>Podila</taxon>
    </lineage>
</organism>
<feature type="region of interest" description="Disordered" evidence="1">
    <location>
        <begin position="82"/>
        <end position="140"/>
    </location>
</feature>
<accession>A0A9P5VFQ5</accession>
<feature type="compositionally biased region" description="Basic and acidic residues" evidence="1">
    <location>
        <begin position="108"/>
        <end position="123"/>
    </location>
</feature>
<comment type="caution">
    <text evidence="2">The sequence shown here is derived from an EMBL/GenBank/DDBJ whole genome shotgun (WGS) entry which is preliminary data.</text>
</comment>
<evidence type="ECO:0000256" key="1">
    <source>
        <dbReference type="SAM" id="MobiDB-lite"/>
    </source>
</evidence>
<dbReference type="AlphaFoldDB" id="A0A9P5VFQ5"/>
<feature type="non-terminal residue" evidence="2">
    <location>
        <position position="140"/>
    </location>
</feature>
<dbReference type="Proteomes" id="UP000696485">
    <property type="component" value="Unassembled WGS sequence"/>
</dbReference>
<protein>
    <submittedName>
        <fullName evidence="2">Uncharacterized protein</fullName>
    </submittedName>
</protein>
<feature type="compositionally biased region" description="Polar residues" evidence="1">
    <location>
        <begin position="83"/>
        <end position="103"/>
    </location>
</feature>
<keyword evidence="3" id="KW-1185">Reference proteome</keyword>
<reference evidence="2" key="1">
    <citation type="journal article" date="2020" name="Fungal Divers.">
        <title>Resolving the Mortierellaceae phylogeny through synthesis of multi-gene phylogenetics and phylogenomics.</title>
        <authorList>
            <person name="Vandepol N."/>
            <person name="Liber J."/>
            <person name="Desiro A."/>
            <person name="Na H."/>
            <person name="Kennedy M."/>
            <person name="Barry K."/>
            <person name="Grigoriev I.V."/>
            <person name="Miller A.N."/>
            <person name="O'Donnell K."/>
            <person name="Stajich J.E."/>
            <person name="Bonito G."/>
        </authorList>
    </citation>
    <scope>NUCLEOTIDE SEQUENCE</scope>
    <source>
        <strain evidence="2">NVP1</strain>
    </source>
</reference>